<organism evidence="3">
    <name type="scientific">hydrothermal vent metagenome</name>
    <dbReference type="NCBI Taxonomy" id="652676"/>
    <lineage>
        <taxon>unclassified sequences</taxon>
        <taxon>metagenomes</taxon>
        <taxon>ecological metagenomes</taxon>
    </lineage>
</organism>
<evidence type="ECO:0000256" key="1">
    <source>
        <dbReference type="ARBA" id="ARBA00007637"/>
    </source>
</evidence>
<feature type="domain" description="NAD-dependent epimerase/dehydratase" evidence="2">
    <location>
        <begin position="3"/>
        <end position="269"/>
    </location>
</feature>
<dbReference type="PANTHER" id="PTHR43000">
    <property type="entry name" value="DTDP-D-GLUCOSE 4,6-DEHYDRATASE-RELATED"/>
    <property type="match status" value="1"/>
</dbReference>
<protein>
    <submittedName>
        <fullName evidence="3">UDP-glucose 4-epimerase</fullName>
        <ecNumber evidence="3">5.1.3.2</ecNumber>
    </submittedName>
</protein>
<dbReference type="Pfam" id="PF01370">
    <property type="entry name" value="Epimerase"/>
    <property type="match status" value="1"/>
</dbReference>
<keyword evidence="3" id="KW-0413">Isomerase</keyword>
<name>A0A3B1D5S2_9ZZZZ</name>
<dbReference type="SUPFAM" id="SSF51735">
    <property type="entry name" value="NAD(P)-binding Rossmann-fold domains"/>
    <property type="match status" value="1"/>
</dbReference>
<dbReference type="Gene3D" id="3.40.50.720">
    <property type="entry name" value="NAD(P)-binding Rossmann-like Domain"/>
    <property type="match status" value="1"/>
</dbReference>
<dbReference type="EC" id="5.1.3.2" evidence="3"/>
<gene>
    <name evidence="3" type="ORF">MNBD_UNCLBAC01-2027</name>
</gene>
<proteinExistence type="inferred from homology"/>
<dbReference type="AlphaFoldDB" id="A0A3B1D5S2"/>
<reference evidence="3" key="1">
    <citation type="submission" date="2018-06" db="EMBL/GenBank/DDBJ databases">
        <authorList>
            <person name="Zhirakovskaya E."/>
        </authorList>
    </citation>
    <scope>NUCLEOTIDE SEQUENCE</scope>
</reference>
<dbReference type="InterPro" id="IPR001509">
    <property type="entry name" value="Epimerase_deHydtase"/>
</dbReference>
<evidence type="ECO:0000313" key="3">
    <source>
        <dbReference type="EMBL" id="VAX38246.1"/>
    </source>
</evidence>
<dbReference type="EMBL" id="UOGJ01000153">
    <property type="protein sequence ID" value="VAX38246.1"/>
    <property type="molecule type" value="Genomic_DNA"/>
</dbReference>
<accession>A0A3B1D5S2</accession>
<sequence>MKIIITGGAGMVGSHCAQYFAKKKHKIVVIDNLMRSKIFGSDSKSVEYNWRYLKTIKNVKLIKKDARNFSAMLKIFKEEKPDVVIHAAGQPGVRFSIDDPLEDYSINATGTINVAEALRQVNKNGILLYTSTNKVYGDNVNSLPIKQKKNRYEFKNSKGISENFSIDLTGHTPYGVSKLAGDLYVQDYAYAYGLKCGVFRMSCIYGTRQFGFEDQGWLAWFSSRFFQGKPITIYGDGKQIRDVLWVEDLAKAFEAFIQSKLKSEVFNMGGGVDNTISLLELIDTLEDISGKKVKIKYDDWRKFDQKVYVSDIAKAKRLLKWKPSISPEEGVKKLYEWVEGNPKLF</sequence>
<evidence type="ECO:0000259" key="2">
    <source>
        <dbReference type="Pfam" id="PF01370"/>
    </source>
</evidence>
<dbReference type="InterPro" id="IPR036291">
    <property type="entry name" value="NAD(P)-bd_dom_sf"/>
</dbReference>
<dbReference type="GO" id="GO:0003978">
    <property type="term" value="F:UDP-glucose 4-epimerase activity"/>
    <property type="evidence" value="ECO:0007669"/>
    <property type="project" value="UniProtKB-EC"/>
</dbReference>
<comment type="similarity">
    <text evidence="1">Belongs to the NAD(P)-dependent epimerase/dehydratase family.</text>
</comment>